<comment type="caution">
    <text evidence="9">The sequence shown here is derived from an EMBL/GenBank/DDBJ whole genome shotgun (WGS) entry which is preliminary data.</text>
</comment>
<evidence type="ECO:0000256" key="4">
    <source>
        <dbReference type="ARBA" id="ARBA00022519"/>
    </source>
</evidence>
<feature type="transmembrane region" description="Helical" evidence="8">
    <location>
        <begin position="51"/>
        <end position="70"/>
    </location>
</feature>
<dbReference type="Pfam" id="PF02653">
    <property type="entry name" value="BPD_transp_2"/>
    <property type="match status" value="1"/>
</dbReference>
<proteinExistence type="predicted"/>
<dbReference type="GO" id="GO:0005886">
    <property type="term" value="C:plasma membrane"/>
    <property type="evidence" value="ECO:0007669"/>
    <property type="project" value="UniProtKB-SubCell"/>
</dbReference>
<keyword evidence="2" id="KW-0813">Transport</keyword>
<feature type="non-terminal residue" evidence="9">
    <location>
        <position position="1"/>
    </location>
</feature>
<feature type="transmembrane region" description="Helical" evidence="8">
    <location>
        <begin position="103"/>
        <end position="121"/>
    </location>
</feature>
<evidence type="ECO:0000256" key="3">
    <source>
        <dbReference type="ARBA" id="ARBA00022475"/>
    </source>
</evidence>
<feature type="transmembrane region" description="Helical" evidence="8">
    <location>
        <begin position="22"/>
        <end position="44"/>
    </location>
</feature>
<comment type="subcellular location">
    <subcellularLocation>
        <location evidence="1">Cell membrane</location>
        <topology evidence="1">Multi-pass membrane protein</topology>
    </subcellularLocation>
</comment>
<feature type="non-terminal residue" evidence="9">
    <location>
        <position position="196"/>
    </location>
</feature>
<feature type="transmembrane region" description="Helical" evidence="8">
    <location>
        <begin position="76"/>
        <end position="96"/>
    </location>
</feature>
<evidence type="ECO:0000256" key="7">
    <source>
        <dbReference type="ARBA" id="ARBA00023136"/>
    </source>
</evidence>
<dbReference type="PANTHER" id="PTHR32196:SF71">
    <property type="entry name" value="AUTOINDUCER 2 IMPORT SYSTEM PERMEASE PROTEIN LSRD"/>
    <property type="match status" value="1"/>
</dbReference>
<evidence type="ECO:0000256" key="1">
    <source>
        <dbReference type="ARBA" id="ARBA00004651"/>
    </source>
</evidence>
<dbReference type="PANTHER" id="PTHR32196">
    <property type="entry name" value="ABC TRANSPORTER PERMEASE PROTEIN YPHD-RELATED-RELATED"/>
    <property type="match status" value="1"/>
</dbReference>
<dbReference type="InterPro" id="IPR001851">
    <property type="entry name" value="ABC_transp_permease"/>
</dbReference>
<gene>
    <name evidence="9" type="ORF">S12H4_57780</name>
</gene>
<keyword evidence="7 8" id="KW-0472">Membrane</keyword>
<keyword evidence="5 8" id="KW-0812">Transmembrane</keyword>
<keyword evidence="3" id="KW-1003">Cell membrane</keyword>
<evidence type="ECO:0008006" key="10">
    <source>
        <dbReference type="Google" id="ProtNLM"/>
    </source>
</evidence>
<accession>X1VTW0</accession>
<dbReference type="GO" id="GO:0022857">
    <property type="term" value="F:transmembrane transporter activity"/>
    <property type="evidence" value="ECO:0007669"/>
    <property type="project" value="InterPro"/>
</dbReference>
<evidence type="ECO:0000256" key="5">
    <source>
        <dbReference type="ARBA" id="ARBA00022692"/>
    </source>
</evidence>
<keyword evidence="4" id="KW-0997">Cell inner membrane</keyword>
<name>X1VTW0_9ZZZZ</name>
<evidence type="ECO:0000256" key="2">
    <source>
        <dbReference type="ARBA" id="ARBA00022448"/>
    </source>
</evidence>
<evidence type="ECO:0000256" key="8">
    <source>
        <dbReference type="SAM" id="Phobius"/>
    </source>
</evidence>
<feature type="transmembrane region" description="Helical" evidence="8">
    <location>
        <begin position="141"/>
        <end position="166"/>
    </location>
</feature>
<organism evidence="9">
    <name type="scientific">marine sediment metagenome</name>
    <dbReference type="NCBI Taxonomy" id="412755"/>
    <lineage>
        <taxon>unclassified sequences</taxon>
        <taxon>metagenomes</taxon>
        <taxon>ecological metagenomes</taxon>
    </lineage>
</organism>
<keyword evidence="6 8" id="KW-1133">Transmembrane helix</keyword>
<sequence>SLIIIMTVFIIGKPDVFLSTRIYTAVFVSLPLIVFMTIPLVFIIASGQIDLSFASVFGMGAWVFAASVAAGLSPVIGLMAALLTGAACGIVNGLLVTKVGLSPLVSTLGMNFLLRGIIMVGRQGHGISLPQLAGTPFYNVLVGRLGGLPIQMIWGLLFTFIGWLLYSRHRFGGHIRCIGDNQEDIRFAYNKDRHYN</sequence>
<evidence type="ECO:0000313" key="9">
    <source>
        <dbReference type="EMBL" id="GAJ24497.1"/>
    </source>
</evidence>
<evidence type="ECO:0000256" key="6">
    <source>
        <dbReference type="ARBA" id="ARBA00022989"/>
    </source>
</evidence>
<dbReference type="EMBL" id="BARW01037424">
    <property type="protein sequence ID" value="GAJ24497.1"/>
    <property type="molecule type" value="Genomic_DNA"/>
</dbReference>
<protein>
    <recommendedName>
        <fullName evidence="10">ABC transporter permease</fullName>
    </recommendedName>
</protein>
<dbReference type="AlphaFoldDB" id="X1VTW0"/>
<reference evidence="9" key="1">
    <citation type="journal article" date="2014" name="Front. Microbiol.">
        <title>High frequency of phylogenetically diverse reductive dehalogenase-homologous genes in deep subseafloor sedimentary metagenomes.</title>
        <authorList>
            <person name="Kawai M."/>
            <person name="Futagami T."/>
            <person name="Toyoda A."/>
            <person name="Takaki Y."/>
            <person name="Nishi S."/>
            <person name="Hori S."/>
            <person name="Arai W."/>
            <person name="Tsubouchi T."/>
            <person name="Morono Y."/>
            <person name="Uchiyama I."/>
            <person name="Ito T."/>
            <person name="Fujiyama A."/>
            <person name="Inagaki F."/>
            <person name="Takami H."/>
        </authorList>
    </citation>
    <scope>NUCLEOTIDE SEQUENCE</scope>
    <source>
        <strain evidence="9">Expedition CK06-06</strain>
    </source>
</reference>